<feature type="compositionally biased region" description="Basic and acidic residues" evidence="1">
    <location>
        <begin position="298"/>
        <end position="329"/>
    </location>
</feature>
<proteinExistence type="predicted"/>
<dbReference type="Proteomes" id="UP001157974">
    <property type="component" value="Unassembled WGS sequence"/>
</dbReference>
<reference evidence="3 4" key="1">
    <citation type="journal article" date="2023" name="Nat. Commun.">
        <title>Origin of minicircular mitochondrial genomes in red algae.</title>
        <authorList>
            <person name="Lee Y."/>
            <person name="Cho C.H."/>
            <person name="Lee Y.M."/>
            <person name="Park S.I."/>
            <person name="Yang J.H."/>
            <person name="West J.A."/>
            <person name="Bhattacharya D."/>
            <person name="Yoon H.S."/>
        </authorList>
    </citation>
    <scope>NUCLEOTIDE SEQUENCE [LARGE SCALE GENOMIC DNA]</scope>
    <source>
        <strain evidence="3 4">CCMP1338</strain>
        <tissue evidence="3">Whole cell</tissue>
    </source>
</reference>
<feature type="region of interest" description="Disordered" evidence="1">
    <location>
        <begin position="186"/>
        <end position="329"/>
    </location>
</feature>
<dbReference type="SMART" id="SM00338">
    <property type="entry name" value="BRLZ"/>
    <property type="match status" value="1"/>
</dbReference>
<dbReference type="InterPro" id="IPR004827">
    <property type="entry name" value="bZIP"/>
</dbReference>
<evidence type="ECO:0000313" key="3">
    <source>
        <dbReference type="EMBL" id="KAJ8908246.1"/>
    </source>
</evidence>
<feature type="region of interest" description="Disordered" evidence="1">
    <location>
        <begin position="70"/>
        <end position="120"/>
    </location>
</feature>
<dbReference type="EMBL" id="JAMWBK010000002">
    <property type="protein sequence ID" value="KAJ8908246.1"/>
    <property type="molecule type" value="Genomic_DNA"/>
</dbReference>
<gene>
    <name evidence="3" type="ORF">NDN08_008337</name>
</gene>
<comment type="caution">
    <text evidence="3">The sequence shown here is derived from an EMBL/GenBank/DDBJ whole genome shotgun (WGS) entry which is preliminary data.</text>
</comment>
<feature type="compositionally biased region" description="Basic residues" evidence="1">
    <location>
        <begin position="278"/>
        <end position="287"/>
    </location>
</feature>
<evidence type="ECO:0000313" key="4">
    <source>
        <dbReference type="Proteomes" id="UP001157974"/>
    </source>
</evidence>
<evidence type="ECO:0000256" key="1">
    <source>
        <dbReference type="SAM" id="MobiDB-lite"/>
    </source>
</evidence>
<sequence length="429" mass="47492">MPEPRHMALMQKFSLTLKSEGASEQLDSQLPNLPPVPLPGEGSLQSTSNVGIWGRPFLDGRRGYLSGPPSLTPLNSGLSQYRPPGGSAVETKAAQSVGGARGDRRNPSQASLPAVRKQTVQRIPQDVNSMSRGFGIQRSSQHFQALPRSFVTGQPLAQTLFQGNLGESTRETVTKADLPRAVSSSLGTYLGRSTGARASHEGSTRKPATDTAEVAVAGTPPVGSNPPKRRARVADSQSPPKVPADSRVSSVQKTEEGTPLQPEDEGKLMRQRRNTERLRKKQERKRAREQQSSSVGDEQGKTPGEQEKKPSAELDKVEHGDQKELELLTEAERRQRRKLRNRESAMRSLQKKRDYEDSLVRQVRTLRGEIGQQLERIERLVEFNKHLRKDSREEWPLDLVQKAMELVEQAKAELGKEAPEPAHTISRKS</sequence>
<organism evidence="3 4">
    <name type="scientific">Rhodosorus marinus</name>
    <dbReference type="NCBI Taxonomy" id="101924"/>
    <lineage>
        <taxon>Eukaryota</taxon>
        <taxon>Rhodophyta</taxon>
        <taxon>Stylonematophyceae</taxon>
        <taxon>Stylonematales</taxon>
        <taxon>Stylonemataceae</taxon>
        <taxon>Rhodosorus</taxon>
    </lineage>
</organism>
<feature type="compositionally biased region" description="Basic and acidic residues" evidence="1">
    <location>
        <begin position="264"/>
        <end position="277"/>
    </location>
</feature>
<name>A0AAV8V4Q1_9RHOD</name>
<protein>
    <recommendedName>
        <fullName evidence="2">BZIP domain-containing protein</fullName>
    </recommendedName>
</protein>
<feature type="compositionally biased region" description="Basic and acidic residues" evidence="1">
    <location>
        <begin position="198"/>
        <end position="208"/>
    </location>
</feature>
<dbReference type="SUPFAM" id="SSF57959">
    <property type="entry name" value="Leucine zipper domain"/>
    <property type="match status" value="1"/>
</dbReference>
<evidence type="ECO:0000259" key="2">
    <source>
        <dbReference type="PROSITE" id="PS50217"/>
    </source>
</evidence>
<dbReference type="InterPro" id="IPR046347">
    <property type="entry name" value="bZIP_sf"/>
</dbReference>
<accession>A0AAV8V4Q1</accession>
<feature type="region of interest" description="Disordered" evidence="1">
    <location>
        <begin position="18"/>
        <end position="49"/>
    </location>
</feature>
<keyword evidence="4" id="KW-1185">Reference proteome</keyword>
<dbReference type="GO" id="GO:0003700">
    <property type="term" value="F:DNA-binding transcription factor activity"/>
    <property type="evidence" value="ECO:0007669"/>
    <property type="project" value="InterPro"/>
</dbReference>
<feature type="domain" description="BZIP" evidence="2">
    <location>
        <begin position="331"/>
        <end position="394"/>
    </location>
</feature>
<dbReference type="Gene3D" id="1.20.5.170">
    <property type="match status" value="1"/>
</dbReference>
<dbReference type="AlphaFoldDB" id="A0AAV8V4Q1"/>
<dbReference type="PROSITE" id="PS50217">
    <property type="entry name" value="BZIP"/>
    <property type="match status" value="1"/>
</dbReference>